<dbReference type="EMBL" id="CP119316">
    <property type="protein sequence ID" value="WEK46683.1"/>
    <property type="molecule type" value="Genomic_DNA"/>
</dbReference>
<evidence type="ECO:0000313" key="3">
    <source>
        <dbReference type="Proteomes" id="UP001218362"/>
    </source>
</evidence>
<proteinExistence type="predicted"/>
<reference evidence="2" key="1">
    <citation type="submission" date="2023-03" db="EMBL/GenBank/DDBJ databases">
        <title>Andean soil-derived lignocellulolytic bacterial consortium as a source of novel taxa and putative plastic-active enzymes.</title>
        <authorList>
            <person name="Diaz-Garcia L."/>
            <person name="Chuvochina M."/>
            <person name="Feuerriegel G."/>
            <person name="Bunk B."/>
            <person name="Sproer C."/>
            <person name="Streit W.R."/>
            <person name="Rodriguez L.M."/>
            <person name="Overmann J."/>
            <person name="Jimenez D.J."/>
        </authorList>
    </citation>
    <scope>NUCLEOTIDE SEQUENCE</scope>
    <source>
        <strain evidence="2">MAG 26</strain>
    </source>
</reference>
<evidence type="ECO:0000256" key="1">
    <source>
        <dbReference type="SAM" id="SignalP"/>
    </source>
</evidence>
<dbReference type="AlphaFoldDB" id="A0AAJ5X6U9"/>
<dbReference type="InterPro" id="IPR049886">
    <property type="entry name" value="CFI_box_CTERM_dom"/>
</dbReference>
<organism evidence="2 3">
    <name type="scientific">Candidatus Andeanibacterium colombiense</name>
    <dbReference type="NCBI Taxonomy" id="3121345"/>
    <lineage>
        <taxon>Bacteria</taxon>
        <taxon>Pseudomonadati</taxon>
        <taxon>Pseudomonadota</taxon>
        <taxon>Alphaproteobacteria</taxon>
        <taxon>Sphingomonadales</taxon>
        <taxon>Sphingomonadaceae</taxon>
        <taxon>Candidatus Andeanibacterium</taxon>
    </lineage>
</organism>
<accession>A0AAJ5X6U9</accession>
<sequence>MGSFAKRARALVIFTTGLLPVAAAQAQDTPACEFELQISKIASARGNLFTKDEDPAIFGWFQIQVEANKVTPANKELLVSPTAMVSNAYYWQTDGTLASYDLEVRNPYIVAQGDIGPSFDAALNIDGLAESYTMETSTQYHWDTLTNSSAGDAFGALKQDVVLTLGPPDGDATGTSYAFSFPKAEFAKAYKSAQPQFTALMSKAQAGACRPAHQVSSSGSGDAGSVGCFLTTAACEGVGLADDCWELRTLRAFRDGWLARQHGGMDDIVAYYDKAPAIAERLKGNRQDLLRLYWTRVVPSALAAQFGANRLARAIYSKGIRELTAAMPGQAVHFMR</sequence>
<dbReference type="KEGG" id="acob:P0Y56_17015"/>
<evidence type="ECO:0000313" key="2">
    <source>
        <dbReference type="EMBL" id="WEK46683.1"/>
    </source>
</evidence>
<gene>
    <name evidence="2" type="ORF">P0Y56_17015</name>
</gene>
<protein>
    <submittedName>
        <fullName evidence="2">Uncharacterized protein</fullName>
    </submittedName>
</protein>
<feature type="chain" id="PRO_5042464324" evidence="1">
    <location>
        <begin position="27"/>
        <end position="336"/>
    </location>
</feature>
<name>A0AAJ5X6U9_9SPHN</name>
<dbReference type="NCBIfam" id="NF041770">
    <property type="entry name" value="CFI_box_CTERM"/>
    <property type="match status" value="1"/>
</dbReference>
<dbReference type="Proteomes" id="UP001218362">
    <property type="component" value="Chromosome"/>
</dbReference>
<feature type="signal peptide" evidence="1">
    <location>
        <begin position="1"/>
        <end position="26"/>
    </location>
</feature>
<keyword evidence="1" id="KW-0732">Signal</keyword>